<gene>
    <name evidence="2" type="ORF">M409DRAFT_61578</name>
</gene>
<dbReference type="RefSeq" id="XP_033659424.1">
    <property type="nucleotide sequence ID" value="XM_033814807.1"/>
</dbReference>
<dbReference type="OrthoDB" id="3650051at2759"/>
<dbReference type="EMBL" id="ML993658">
    <property type="protein sequence ID" value="KAF2158535.1"/>
    <property type="molecule type" value="Genomic_DNA"/>
</dbReference>
<keyword evidence="3" id="KW-1185">Reference proteome</keyword>
<accession>A0A6A6BV16</accession>
<dbReference type="Proteomes" id="UP000799537">
    <property type="component" value="Unassembled WGS sequence"/>
</dbReference>
<dbReference type="AlphaFoldDB" id="A0A6A6BV16"/>
<feature type="compositionally biased region" description="Polar residues" evidence="1">
    <location>
        <begin position="518"/>
        <end position="531"/>
    </location>
</feature>
<dbReference type="GeneID" id="54568079"/>
<feature type="region of interest" description="Disordered" evidence="1">
    <location>
        <begin position="511"/>
        <end position="531"/>
    </location>
</feature>
<reference evidence="2" key="1">
    <citation type="journal article" date="2020" name="Stud. Mycol.">
        <title>101 Dothideomycetes genomes: a test case for predicting lifestyles and emergence of pathogens.</title>
        <authorList>
            <person name="Haridas S."/>
            <person name="Albert R."/>
            <person name="Binder M."/>
            <person name="Bloem J."/>
            <person name="Labutti K."/>
            <person name="Salamov A."/>
            <person name="Andreopoulos B."/>
            <person name="Baker S."/>
            <person name="Barry K."/>
            <person name="Bills G."/>
            <person name="Bluhm B."/>
            <person name="Cannon C."/>
            <person name="Castanera R."/>
            <person name="Culley D."/>
            <person name="Daum C."/>
            <person name="Ezra D."/>
            <person name="Gonzalez J."/>
            <person name="Henrissat B."/>
            <person name="Kuo A."/>
            <person name="Liang C."/>
            <person name="Lipzen A."/>
            <person name="Lutzoni F."/>
            <person name="Magnuson J."/>
            <person name="Mondo S."/>
            <person name="Nolan M."/>
            <person name="Ohm R."/>
            <person name="Pangilinan J."/>
            <person name="Park H.-J."/>
            <person name="Ramirez L."/>
            <person name="Alfaro M."/>
            <person name="Sun H."/>
            <person name="Tritt A."/>
            <person name="Yoshinaga Y."/>
            <person name="Zwiers L.-H."/>
            <person name="Turgeon B."/>
            <person name="Goodwin S."/>
            <person name="Spatafora J."/>
            <person name="Crous P."/>
            <person name="Grigoriev I."/>
        </authorList>
    </citation>
    <scope>NUCLEOTIDE SEQUENCE</scope>
    <source>
        <strain evidence="2">ATCC 36951</strain>
    </source>
</reference>
<evidence type="ECO:0000256" key="1">
    <source>
        <dbReference type="SAM" id="MobiDB-lite"/>
    </source>
</evidence>
<proteinExistence type="predicted"/>
<feature type="region of interest" description="Disordered" evidence="1">
    <location>
        <begin position="672"/>
        <end position="720"/>
    </location>
</feature>
<name>A0A6A6BV16_ZASCE</name>
<organism evidence="2 3">
    <name type="scientific">Zasmidium cellare ATCC 36951</name>
    <dbReference type="NCBI Taxonomy" id="1080233"/>
    <lineage>
        <taxon>Eukaryota</taxon>
        <taxon>Fungi</taxon>
        <taxon>Dikarya</taxon>
        <taxon>Ascomycota</taxon>
        <taxon>Pezizomycotina</taxon>
        <taxon>Dothideomycetes</taxon>
        <taxon>Dothideomycetidae</taxon>
        <taxon>Mycosphaerellales</taxon>
        <taxon>Mycosphaerellaceae</taxon>
        <taxon>Zasmidium</taxon>
    </lineage>
</organism>
<protein>
    <submittedName>
        <fullName evidence="2">Uncharacterized protein</fullName>
    </submittedName>
</protein>
<evidence type="ECO:0000313" key="3">
    <source>
        <dbReference type="Proteomes" id="UP000799537"/>
    </source>
</evidence>
<sequence>MANMTGKEKVSSTLSGFFGGEEDFFCGLLEENGNDISNTSPSSVKPQPALSQVVRRYGHLNEGTQSIPTADKSAFKRRYIARRSLADLAGLPEGFEFQHRLDEQHPRAVILLTPPNMVAVCNGNGLWERRLRQMQDGPPPYTPEWYRAYLRDSNLPAWFLTTGHIDMLTNDIEAQLLGVADTELPPARQVPASYLAVRYPTFPQFPKLVGVGHFQPYQYPLTDHERLCVARQFPATNLLGADTRILILPGAYIQIHYDPSSTGCPVLNSNNLRWSRAAASRASYINKKADTVSLSDILSPSVDNRSGLAAMKSNNGGFVNPSERLSGLGAWEWLDADVDIPAAQVLGFQQPSDVAVAVQRGHLRTGRAEYDAPSVVWQPDMRYFNPDVEPAEPGIWEFLSDAAREKARDDLGGQDAFGLADSPDPNAYEIWQIRQYFKLFSADSGSQHDPTAEIDLVWILAGPGEAAEVQVAGPVVAGAQEEPTAPTPQIQPVIPGEVDASHGFDNTTGLAHEPLNHGENNQTASDGRGSYSTRLINGKKITLDRARAHPILGASTPQLHRLWTYTNCGKWQRYPETGGKIDWADKVSVEKLNKWRQQSEKRNQWAPKRVLPREQYTQEQRAWVFGFVEENGGGRPRQGGAELCRQFNEKFGAQRQQKAIEGFVDRMMKEYKANGGKMKTKAERAPKKRKTKAEQAKAEHEEEDEDAPHESESDVEIVSF</sequence>
<evidence type="ECO:0000313" key="2">
    <source>
        <dbReference type="EMBL" id="KAF2158535.1"/>
    </source>
</evidence>